<dbReference type="Proteomes" id="UP000507245">
    <property type="component" value="Unassembled WGS sequence"/>
</dbReference>
<dbReference type="Pfam" id="PF03732">
    <property type="entry name" value="Retrotrans_gag"/>
    <property type="match status" value="1"/>
</dbReference>
<name>A0A6J5XD18_PRUAR</name>
<dbReference type="PANTHER" id="PTHR33223:SF11">
    <property type="entry name" value="ELEMENT PROTEIN, PUTATIVE-RELATED"/>
    <property type="match status" value="1"/>
</dbReference>
<proteinExistence type="predicted"/>
<dbReference type="EMBL" id="CAEKDK010000004">
    <property type="protein sequence ID" value="CAB4278593.1"/>
    <property type="molecule type" value="Genomic_DNA"/>
</dbReference>
<keyword evidence="5" id="KW-1185">Reference proteome</keyword>
<evidence type="ECO:0000313" key="5">
    <source>
        <dbReference type="Proteomes" id="UP000507245"/>
    </source>
</evidence>
<dbReference type="Proteomes" id="UP000507222">
    <property type="component" value="Unassembled WGS sequence"/>
</dbReference>
<evidence type="ECO:0000313" key="4">
    <source>
        <dbReference type="Proteomes" id="UP000507222"/>
    </source>
</evidence>
<dbReference type="InterPro" id="IPR005162">
    <property type="entry name" value="Retrotrans_gag_dom"/>
</dbReference>
<accession>A0A6J5XD18</accession>
<organism evidence="3 5">
    <name type="scientific">Prunus armeniaca</name>
    <name type="common">Apricot</name>
    <name type="synonym">Armeniaca vulgaris</name>
    <dbReference type="NCBI Taxonomy" id="36596"/>
    <lineage>
        <taxon>Eukaryota</taxon>
        <taxon>Viridiplantae</taxon>
        <taxon>Streptophyta</taxon>
        <taxon>Embryophyta</taxon>
        <taxon>Tracheophyta</taxon>
        <taxon>Spermatophyta</taxon>
        <taxon>Magnoliopsida</taxon>
        <taxon>eudicotyledons</taxon>
        <taxon>Gunneridae</taxon>
        <taxon>Pentapetalae</taxon>
        <taxon>rosids</taxon>
        <taxon>fabids</taxon>
        <taxon>Rosales</taxon>
        <taxon>Rosaceae</taxon>
        <taxon>Amygdaloideae</taxon>
        <taxon>Amygdaleae</taxon>
        <taxon>Prunus</taxon>
    </lineage>
</organism>
<dbReference type="EMBL" id="CAEKKB010000004">
    <property type="protein sequence ID" value="CAB4309004.1"/>
    <property type="molecule type" value="Genomic_DNA"/>
</dbReference>
<feature type="domain" description="Retrotransposon gag" evidence="1">
    <location>
        <begin position="122"/>
        <end position="196"/>
    </location>
</feature>
<dbReference type="OrthoDB" id="1674633at2759"/>
<sequence length="231" mass="26491">MHYSRTLELIPLDPEIERMFHKRNKGNKKHTLVEPPLTPMAEEAKRAVREFGPPVATPLAIQRPAIPANNFEIKPAMITMLQNSSVFCGPPNEDPNIHLAIFLEICDTSKFNGVADDAIRLRLFPFSLKDKAKLWLLSQPHDSIRTWDDLFKKFLAKFFPLAKTAKFRQDILSFTQYDKEPLYGAWERFKDLFAQALIQVQSAPQGTHSRPLSKSIRLENSFQNSTINSLE</sequence>
<dbReference type="PANTHER" id="PTHR33223">
    <property type="entry name" value="CCHC-TYPE DOMAIN-CONTAINING PROTEIN"/>
    <property type="match status" value="1"/>
</dbReference>
<evidence type="ECO:0000313" key="3">
    <source>
        <dbReference type="EMBL" id="CAB4309004.1"/>
    </source>
</evidence>
<gene>
    <name evidence="2" type="ORF">CURHAP_LOCUS29988</name>
    <name evidence="3" type="ORF">ORAREDHAP_LOCUS29618</name>
</gene>
<dbReference type="AlphaFoldDB" id="A0A6J5XD18"/>
<reference evidence="5" key="1">
    <citation type="journal article" date="2020" name="Genome Biol.">
        <title>Gamete binning: chromosome-level and haplotype-resolved genome assembly enabled by high-throughput single-cell sequencing of gamete genomes.</title>
        <authorList>
            <person name="Campoy J.A."/>
            <person name="Sun H."/>
            <person name="Goel M."/>
            <person name="Jiao W.-B."/>
            <person name="Folz-Donahue K."/>
            <person name="Wang N."/>
            <person name="Rubio M."/>
            <person name="Liu C."/>
            <person name="Kukat C."/>
            <person name="Ruiz D."/>
            <person name="Huettel B."/>
            <person name="Schneeberger K."/>
        </authorList>
    </citation>
    <scope>NUCLEOTIDE SEQUENCE [LARGE SCALE GENOMIC DNA]</scope>
    <source>
        <strain evidence="5">cv. Rojo Pasion</strain>
    </source>
</reference>
<reference evidence="3 4" key="2">
    <citation type="submission" date="2020-05" db="EMBL/GenBank/DDBJ databases">
        <authorList>
            <person name="Campoy J."/>
            <person name="Schneeberger K."/>
            <person name="Spophaly S."/>
        </authorList>
    </citation>
    <scope>NUCLEOTIDE SEQUENCE [LARGE SCALE GENOMIC DNA]</scope>
    <source>
        <strain evidence="3">PruArmRojPasFocal</strain>
    </source>
</reference>
<evidence type="ECO:0000259" key="1">
    <source>
        <dbReference type="Pfam" id="PF03732"/>
    </source>
</evidence>
<evidence type="ECO:0000313" key="2">
    <source>
        <dbReference type="EMBL" id="CAB4278593.1"/>
    </source>
</evidence>
<protein>
    <recommendedName>
        <fullName evidence="1">Retrotransposon gag domain-containing protein</fullName>
    </recommendedName>
</protein>